<dbReference type="OrthoDB" id="9802649at2"/>
<evidence type="ECO:0000259" key="1">
    <source>
        <dbReference type="Pfam" id="PF00535"/>
    </source>
</evidence>
<dbReference type="PANTHER" id="PTHR43685">
    <property type="entry name" value="GLYCOSYLTRANSFERASE"/>
    <property type="match status" value="1"/>
</dbReference>
<name>A0A2S7IQZ3_9BACT</name>
<dbReference type="InterPro" id="IPR001173">
    <property type="entry name" value="Glyco_trans_2-like"/>
</dbReference>
<accession>A0A2S7IQZ3</accession>
<protein>
    <submittedName>
        <fullName evidence="2">Glycosyltransferase family 2 protein</fullName>
    </submittedName>
</protein>
<gene>
    <name evidence="2" type="ORF">C5O19_10870</name>
</gene>
<feature type="domain" description="Glycosyltransferase 2-like" evidence="1">
    <location>
        <begin position="4"/>
        <end position="143"/>
    </location>
</feature>
<reference evidence="3" key="1">
    <citation type="submission" date="2018-02" db="EMBL/GenBank/DDBJ databases">
        <title>Genome sequencing of Solimonas sp. HR-BB.</title>
        <authorList>
            <person name="Lee Y."/>
            <person name="Jeon C.O."/>
        </authorList>
    </citation>
    <scope>NUCLEOTIDE SEQUENCE [LARGE SCALE GENOMIC DNA]</scope>
    <source>
        <strain evidence="3">HR-U</strain>
    </source>
</reference>
<dbReference type="InterPro" id="IPR029044">
    <property type="entry name" value="Nucleotide-diphossugar_trans"/>
</dbReference>
<dbReference type="AlphaFoldDB" id="A0A2S7IQZ3"/>
<evidence type="ECO:0000313" key="2">
    <source>
        <dbReference type="EMBL" id="PQA60089.1"/>
    </source>
</evidence>
<keyword evidence="2" id="KW-0808">Transferase</keyword>
<dbReference type="CDD" id="cd04196">
    <property type="entry name" value="GT_2_like_d"/>
    <property type="match status" value="1"/>
</dbReference>
<dbReference type="RefSeq" id="WP_104712041.1">
    <property type="nucleotide sequence ID" value="NZ_PTRA01000001.1"/>
</dbReference>
<dbReference type="Gene3D" id="3.90.550.10">
    <property type="entry name" value="Spore Coat Polysaccharide Biosynthesis Protein SpsA, Chain A"/>
    <property type="match status" value="1"/>
</dbReference>
<dbReference type="GO" id="GO:0016740">
    <property type="term" value="F:transferase activity"/>
    <property type="evidence" value="ECO:0007669"/>
    <property type="project" value="UniProtKB-KW"/>
</dbReference>
<keyword evidence="3" id="KW-1185">Reference proteome</keyword>
<dbReference type="PANTHER" id="PTHR43685:SF2">
    <property type="entry name" value="GLYCOSYLTRANSFERASE 2-LIKE DOMAIN-CONTAINING PROTEIN"/>
    <property type="match status" value="1"/>
</dbReference>
<dbReference type="Proteomes" id="UP000239590">
    <property type="component" value="Unassembled WGS sequence"/>
</dbReference>
<proteinExistence type="predicted"/>
<organism evidence="2 3">
    <name type="scientific">Siphonobacter curvatus</name>
    <dbReference type="NCBI Taxonomy" id="2094562"/>
    <lineage>
        <taxon>Bacteria</taxon>
        <taxon>Pseudomonadati</taxon>
        <taxon>Bacteroidota</taxon>
        <taxon>Cytophagia</taxon>
        <taxon>Cytophagales</taxon>
        <taxon>Cytophagaceae</taxon>
        <taxon>Siphonobacter</taxon>
    </lineage>
</organism>
<sequence>MKVSVAMCTYNGSRYLPEQLESIRRQTLPIHELVVCDDRSQDTTIQLLETFAATVSFPVHIHVNPSNLGSTKNFEKCLNLCTGDVIFCCDQDDLWHETKVARQVAYLQQHPEMDAVFTNAQIIDDDSQPVGKTIWDEIEFDADAQQRWSSGKAYDILFGGYVVTGATLAIRRSILARVAPFPVAYKELIHDAWIALVLSLQNKIGFIADELLFYRKHSTQQVGFGQKKEKVTLQSRFSRDRTLKLAPLREKAENFQTLHGLLQSRTDIPREKLAQLIERQKHFKVRANLPQSRLSRLPKVFGEWIQGRYRYSSKDWWLPFLGDLFE</sequence>
<evidence type="ECO:0000313" key="3">
    <source>
        <dbReference type="Proteomes" id="UP000239590"/>
    </source>
</evidence>
<dbReference type="EMBL" id="PTRA01000001">
    <property type="protein sequence ID" value="PQA60089.1"/>
    <property type="molecule type" value="Genomic_DNA"/>
</dbReference>
<dbReference type="Pfam" id="PF00535">
    <property type="entry name" value="Glycos_transf_2"/>
    <property type="match status" value="1"/>
</dbReference>
<dbReference type="SUPFAM" id="SSF53448">
    <property type="entry name" value="Nucleotide-diphospho-sugar transferases"/>
    <property type="match status" value="1"/>
</dbReference>
<dbReference type="InterPro" id="IPR050834">
    <property type="entry name" value="Glycosyltransf_2"/>
</dbReference>
<comment type="caution">
    <text evidence="2">The sequence shown here is derived from an EMBL/GenBank/DDBJ whole genome shotgun (WGS) entry which is preliminary data.</text>
</comment>